<comment type="caution">
    <text evidence="2">The sequence shown here is derived from an EMBL/GenBank/DDBJ whole genome shotgun (WGS) entry which is preliminary data.</text>
</comment>
<dbReference type="AlphaFoldDB" id="A0A1X0NWF4"/>
<dbReference type="EMBL" id="NBCO01000014">
    <property type="protein sequence ID" value="ORC89036.1"/>
    <property type="molecule type" value="Genomic_DNA"/>
</dbReference>
<dbReference type="Gene3D" id="3.40.50.620">
    <property type="entry name" value="HUPs"/>
    <property type="match status" value="1"/>
</dbReference>
<keyword evidence="3" id="KW-1185">Reference proteome</keyword>
<dbReference type="InterPro" id="IPR036653">
    <property type="entry name" value="CinA-like_C"/>
</dbReference>
<reference evidence="2 3" key="1">
    <citation type="submission" date="2017-03" db="EMBL/GenBank/DDBJ databases">
        <title>An alternative strategy for trypanosome survival in the mammalian bloodstream revealed through genome and transcriptome analysis of the ubiquitous bovine parasite Trypanosoma (Megatrypanum) theileri.</title>
        <authorList>
            <person name="Kelly S."/>
            <person name="Ivens A."/>
            <person name="Mott A."/>
            <person name="O'Neill E."/>
            <person name="Emms D."/>
            <person name="Macleod O."/>
            <person name="Voorheis P."/>
            <person name="Matthews J."/>
            <person name="Matthews K."/>
            <person name="Carrington M."/>
        </authorList>
    </citation>
    <scope>NUCLEOTIDE SEQUENCE [LARGE SCALE GENOMIC DNA]</scope>
    <source>
        <strain evidence="2">Edinburgh</strain>
    </source>
</reference>
<feature type="domain" description="Cytidyltransferase-like" evidence="1">
    <location>
        <begin position="243"/>
        <end position="437"/>
    </location>
</feature>
<gene>
    <name evidence="2" type="ORF">TM35_000142470</name>
</gene>
<dbReference type="STRING" id="67003.A0A1X0NWF4"/>
<dbReference type="InterPro" id="IPR014729">
    <property type="entry name" value="Rossmann-like_a/b/a_fold"/>
</dbReference>
<dbReference type="PANTHER" id="PTHR31285">
    <property type="entry name" value="NICOTINAMIDE MONONUCLEOTIDE ADENYLYLTRANSFERASE"/>
    <property type="match status" value="1"/>
</dbReference>
<dbReference type="RefSeq" id="XP_028883102.1">
    <property type="nucleotide sequence ID" value="XM_029025692.1"/>
</dbReference>
<proteinExistence type="predicted"/>
<name>A0A1X0NWF4_9TRYP</name>
<dbReference type="GO" id="GO:0005737">
    <property type="term" value="C:cytoplasm"/>
    <property type="evidence" value="ECO:0007669"/>
    <property type="project" value="TreeGrafter"/>
</dbReference>
<evidence type="ECO:0000259" key="1">
    <source>
        <dbReference type="Pfam" id="PF01467"/>
    </source>
</evidence>
<evidence type="ECO:0000313" key="3">
    <source>
        <dbReference type="Proteomes" id="UP000192257"/>
    </source>
</evidence>
<protein>
    <submittedName>
        <fullName evidence="2">Nucleotidyl transferase domain-containing protein</fullName>
    </submittedName>
</protein>
<evidence type="ECO:0000313" key="2">
    <source>
        <dbReference type="EMBL" id="ORC89036.1"/>
    </source>
</evidence>
<dbReference type="GO" id="GO:0016887">
    <property type="term" value="F:ATP hydrolysis activity"/>
    <property type="evidence" value="ECO:0007669"/>
    <property type="project" value="TreeGrafter"/>
</dbReference>
<dbReference type="InterPro" id="IPR004821">
    <property type="entry name" value="Cyt_trans-like"/>
</dbReference>
<accession>A0A1X0NWF4</accession>
<dbReference type="OrthoDB" id="5591297at2759"/>
<keyword evidence="2" id="KW-0808">Transferase</keyword>
<dbReference type="VEuPathDB" id="TriTrypDB:TM35_000142470"/>
<dbReference type="SUPFAM" id="SSF52374">
    <property type="entry name" value="Nucleotidylyl transferase"/>
    <property type="match status" value="1"/>
</dbReference>
<organism evidence="2 3">
    <name type="scientific">Trypanosoma theileri</name>
    <dbReference type="NCBI Taxonomy" id="67003"/>
    <lineage>
        <taxon>Eukaryota</taxon>
        <taxon>Discoba</taxon>
        <taxon>Euglenozoa</taxon>
        <taxon>Kinetoplastea</taxon>
        <taxon>Metakinetoplastina</taxon>
        <taxon>Trypanosomatida</taxon>
        <taxon>Trypanosomatidae</taxon>
        <taxon>Trypanosoma</taxon>
    </lineage>
</organism>
<dbReference type="Pfam" id="PF01467">
    <property type="entry name" value="CTP_transf_like"/>
    <property type="match status" value="1"/>
</dbReference>
<dbReference type="GO" id="GO:0000309">
    <property type="term" value="F:nicotinamide-nucleotide adenylyltransferase activity"/>
    <property type="evidence" value="ECO:0007669"/>
    <property type="project" value="TreeGrafter"/>
</dbReference>
<sequence>MGPSSLQSLIEAIHASPVRCVLYIAGAGSCAISHLTAVPGCSRTLLDARVPYSLTAAAEMLEDHPTKMVNTAVARQFAQHAYHNAKRYMNAQTMNISNSNTSNTSESEIIIGIGSTSAVQTNRSRHGKDCAFVAAWNQEEVVEYTVEIPQHLSRTEQEEQVTFLLLKVLAEAASIPFTIPLIVEPTRQSYPIPKSPLQCLFKKEIPCIVFNTHGEVRADLKPYTLETPSVKERNTIIIQKQLLFPGSFSPLHWGHTELARAAIQTVVKMISKDMQSVKKEEMCCTLDEVDENKVQLTYEITIHNADKGVIQSETEIERRIQQFLQIGKRVAVTSARLFSEKATLFPNHGFVVGIDTVKRIFDLKYYENSREAMIESMLFIKSKGGFFVVGGRTVTNGEENTWEDLNSIKVPEELESMFIPISKEDFRVDVSSTELRKNKEKEKV</sequence>
<dbReference type="Proteomes" id="UP000192257">
    <property type="component" value="Unassembled WGS sequence"/>
</dbReference>
<dbReference type="PANTHER" id="PTHR31285:SF0">
    <property type="entry name" value="NICOTINAMIDE MONONUCLEOTIDE ADENYLYLTRANSFERASE"/>
    <property type="match status" value="1"/>
</dbReference>
<dbReference type="GeneID" id="39985472"/>
<dbReference type="Gene3D" id="3.90.950.20">
    <property type="entry name" value="CinA-like"/>
    <property type="match status" value="1"/>
</dbReference>
<dbReference type="GO" id="GO:0005634">
    <property type="term" value="C:nucleus"/>
    <property type="evidence" value="ECO:0007669"/>
    <property type="project" value="TreeGrafter"/>
</dbReference>